<name>A0A7H0I684_9ACTN</name>
<dbReference type="Pfam" id="PF12900">
    <property type="entry name" value="Pyridox_ox_2"/>
    <property type="match status" value="1"/>
</dbReference>
<keyword evidence="2" id="KW-1185">Reference proteome</keyword>
<sequence length="145" mass="15629">MTDDATPAPARRSVDLGHAEALALLGSVSLGRVVFTRQALPTVRPVNHVLVDGDLVIRTHERAALTLRAGQGEGDGVVVAYEADDIDPVTHLGWSVVVTGYARLVTDPGERARYDALLRPWVDRTMEHAIRIHPTLVTGVRLVAA</sequence>
<accession>A0A7H0I684</accession>
<dbReference type="SUPFAM" id="SSF50475">
    <property type="entry name" value="FMN-binding split barrel"/>
    <property type="match status" value="1"/>
</dbReference>
<dbReference type="InterPro" id="IPR024747">
    <property type="entry name" value="Pyridox_Oxase-rel"/>
</dbReference>
<proteinExistence type="predicted"/>
<dbReference type="KEGG" id="sroi:IAG44_01645"/>
<gene>
    <name evidence="1" type="ORF">IAG44_01645</name>
</gene>
<protein>
    <submittedName>
        <fullName evidence="1">Pyridoxamine 5'-phosphate oxidase family protein</fullName>
    </submittedName>
</protein>
<organism evidence="1 2">
    <name type="scientific">Streptomyces roseirectus</name>
    <dbReference type="NCBI Taxonomy" id="2768066"/>
    <lineage>
        <taxon>Bacteria</taxon>
        <taxon>Bacillati</taxon>
        <taxon>Actinomycetota</taxon>
        <taxon>Actinomycetes</taxon>
        <taxon>Kitasatosporales</taxon>
        <taxon>Streptomycetaceae</taxon>
        <taxon>Streptomyces</taxon>
    </lineage>
</organism>
<dbReference type="Proteomes" id="UP000516052">
    <property type="component" value="Chromosome"/>
</dbReference>
<reference evidence="1 2" key="1">
    <citation type="submission" date="2020-08" db="EMBL/GenBank/DDBJ databases">
        <title>A novel species.</title>
        <authorList>
            <person name="Gao J."/>
        </authorList>
    </citation>
    <scope>NUCLEOTIDE SEQUENCE [LARGE SCALE GENOMIC DNA]</scope>
    <source>
        <strain evidence="1 2">CRXT-G-22</strain>
    </source>
</reference>
<dbReference type="EMBL" id="CP060828">
    <property type="protein sequence ID" value="QNP68300.1"/>
    <property type="molecule type" value="Genomic_DNA"/>
</dbReference>
<dbReference type="Gene3D" id="2.30.110.10">
    <property type="entry name" value="Electron Transport, Fmn-binding Protein, Chain A"/>
    <property type="match status" value="1"/>
</dbReference>
<dbReference type="RefSeq" id="WP_187745342.1">
    <property type="nucleotide sequence ID" value="NZ_CP060828.1"/>
</dbReference>
<dbReference type="AlphaFoldDB" id="A0A7H0I684"/>
<dbReference type="InterPro" id="IPR012349">
    <property type="entry name" value="Split_barrel_FMN-bd"/>
</dbReference>
<evidence type="ECO:0000313" key="1">
    <source>
        <dbReference type="EMBL" id="QNP68300.1"/>
    </source>
</evidence>
<evidence type="ECO:0000313" key="2">
    <source>
        <dbReference type="Proteomes" id="UP000516052"/>
    </source>
</evidence>